<evidence type="ECO:0000256" key="1">
    <source>
        <dbReference type="SAM" id="Phobius"/>
    </source>
</evidence>
<evidence type="ECO:0008006" key="4">
    <source>
        <dbReference type="Google" id="ProtNLM"/>
    </source>
</evidence>
<name>A0A2W7N9D3_9RHOB</name>
<keyword evidence="1" id="KW-1133">Transmembrane helix</keyword>
<comment type="caution">
    <text evidence="2">The sequence shown here is derived from an EMBL/GenBank/DDBJ whole genome shotgun (WGS) entry which is preliminary data.</text>
</comment>
<dbReference type="AlphaFoldDB" id="A0A2W7N9D3"/>
<dbReference type="Proteomes" id="UP000248916">
    <property type="component" value="Unassembled WGS sequence"/>
</dbReference>
<dbReference type="PANTHER" id="PTHR41795:SF1">
    <property type="entry name" value="EXOPOLYSACCHARIDE SYNTHESIS PROTEIN"/>
    <property type="match status" value="1"/>
</dbReference>
<sequence length="234" mass="24187">MRAGLIEAAEGPSPSRLVPLGAQAAYPGRLHLDTILAAPAGPPRHLSTLLRTLAPGGPGRVSLGEIIAAMGRRGFAPLLLLLAAPNLVLYVPGASTITGIPLLLVAAQLLAGRDMAWLPGMLARRSMERDALRRVIEAALPWIERVERLARPRLWPRGAGRAAGIACLVMAIVLILPLPFVNVLPAAAILLMALGMGERDGLWLAAGLLVGLVCLALAAAILGGAALALAQTLA</sequence>
<keyword evidence="1" id="KW-0472">Membrane</keyword>
<accession>A0A2W7N9D3</accession>
<feature type="transmembrane region" description="Helical" evidence="1">
    <location>
        <begin position="202"/>
        <end position="230"/>
    </location>
</feature>
<gene>
    <name evidence="2" type="ORF">LX81_03259</name>
</gene>
<organism evidence="2 3">
    <name type="scientific">Palleronia aestuarii</name>
    <dbReference type="NCBI Taxonomy" id="568105"/>
    <lineage>
        <taxon>Bacteria</taxon>
        <taxon>Pseudomonadati</taxon>
        <taxon>Pseudomonadota</taxon>
        <taxon>Alphaproteobacteria</taxon>
        <taxon>Rhodobacterales</taxon>
        <taxon>Roseobacteraceae</taxon>
        <taxon>Palleronia</taxon>
    </lineage>
</organism>
<dbReference type="OrthoDB" id="8550083at2"/>
<evidence type="ECO:0000313" key="2">
    <source>
        <dbReference type="EMBL" id="PZX13474.1"/>
    </source>
</evidence>
<evidence type="ECO:0000313" key="3">
    <source>
        <dbReference type="Proteomes" id="UP000248916"/>
    </source>
</evidence>
<proteinExistence type="predicted"/>
<dbReference type="EMBL" id="QKZL01000018">
    <property type="protein sequence ID" value="PZX13474.1"/>
    <property type="molecule type" value="Genomic_DNA"/>
</dbReference>
<keyword evidence="1" id="KW-0812">Transmembrane</keyword>
<dbReference type="Pfam" id="PF06055">
    <property type="entry name" value="ExoD"/>
    <property type="match status" value="1"/>
</dbReference>
<feature type="transmembrane region" description="Helical" evidence="1">
    <location>
        <begin position="87"/>
        <end position="111"/>
    </location>
</feature>
<dbReference type="InterPro" id="IPR010331">
    <property type="entry name" value="ExoD"/>
</dbReference>
<dbReference type="PIRSF" id="PIRSF033239">
    <property type="entry name" value="ExoD"/>
    <property type="match status" value="1"/>
</dbReference>
<reference evidence="2 3" key="1">
    <citation type="submission" date="2018-06" db="EMBL/GenBank/DDBJ databases">
        <title>Genomic Encyclopedia of Archaeal and Bacterial Type Strains, Phase II (KMG-II): from individual species to whole genera.</title>
        <authorList>
            <person name="Goeker M."/>
        </authorList>
    </citation>
    <scope>NUCLEOTIDE SEQUENCE [LARGE SCALE GENOMIC DNA]</scope>
    <source>
        <strain evidence="2 3">DSM 22009</strain>
    </source>
</reference>
<keyword evidence="3" id="KW-1185">Reference proteome</keyword>
<protein>
    <recommendedName>
        <fullName evidence="4">Exopolysaccharide synthesis protein ExoD</fullName>
    </recommendedName>
</protein>
<dbReference type="PANTHER" id="PTHR41795">
    <property type="entry name" value="EXOPOLYSACCHARIDE SYNTHESIS PROTEIN"/>
    <property type="match status" value="1"/>
</dbReference>
<feature type="transmembrane region" description="Helical" evidence="1">
    <location>
        <begin position="163"/>
        <end position="196"/>
    </location>
</feature>